<evidence type="ECO:0000313" key="1">
    <source>
        <dbReference type="EMBL" id="MDN3713791.1"/>
    </source>
</evidence>
<evidence type="ECO:0000313" key="2">
    <source>
        <dbReference type="Proteomes" id="UP001243846"/>
    </source>
</evidence>
<accession>A0ABT8DBX1</accession>
<protein>
    <recommendedName>
        <fullName evidence="3">Sulfotransferase domain-containing protein</fullName>
    </recommendedName>
</protein>
<keyword evidence="2" id="KW-1185">Reference proteome</keyword>
<organism evidence="1 2">
    <name type="scientific">Paracoccus cavernae</name>
    <dbReference type="NCBI Taxonomy" id="1571207"/>
    <lineage>
        <taxon>Bacteria</taxon>
        <taxon>Pseudomonadati</taxon>
        <taxon>Pseudomonadota</taxon>
        <taxon>Alphaproteobacteria</taxon>
        <taxon>Rhodobacterales</taxon>
        <taxon>Paracoccaceae</taxon>
        <taxon>Paracoccus</taxon>
    </lineage>
</organism>
<dbReference type="Proteomes" id="UP001243846">
    <property type="component" value="Unassembled WGS sequence"/>
</dbReference>
<gene>
    <name evidence="1" type="ORF">QWZ10_22210</name>
</gene>
<name>A0ABT8DBX1_9RHOB</name>
<reference evidence="2" key="1">
    <citation type="journal article" date="2019" name="Int. J. Syst. Evol. Microbiol.">
        <title>The Global Catalogue of Microorganisms (GCM) 10K type strain sequencing project: providing services to taxonomists for standard genome sequencing and annotation.</title>
        <authorList>
            <consortium name="The Broad Institute Genomics Platform"/>
            <consortium name="The Broad Institute Genome Sequencing Center for Infectious Disease"/>
            <person name="Wu L."/>
            <person name="Ma J."/>
        </authorList>
    </citation>
    <scope>NUCLEOTIDE SEQUENCE [LARGE SCALE GENOMIC DNA]</scope>
    <source>
        <strain evidence="2">CECT 8482</strain>
    </source>
</reference>
<proteinExistence type="predicted"/>
<evidence type="ECO:0008006" key="3">
    <source>
        <dbReference type="Google" id="ProtNLM"/>
    </source>
</evidence>
<comment type="caution">
    <text evidence="1">The sequence shown here is derived from an EMBL/GenBank/DDBJ whole genome shotgun (WGS) entry which is preliminary data.</text>
</comment>
<dbReference type="EMBL" id="JAUFRC010000002">
    <property type="protein sequence ID" value="MDN3713791.1"/>
    <property type="molecule type" value="Genomic_DNA"/>
</dbReference>
<sequence>MFEMIENQIKALEPKALLICSEVFALFSHTEQQKSIARLANRLAHHDVTIYANLRRPDNYLSSWHRQRLKFGEKIRPLRGEGFNHYSSSAHVQHGKMVETWLEHFPKARVVVRNFDSFIKKGGVVQDFVKNSGISFPSGLVDPGDFNPSIPSAFAEVGRRALVELPRNQALELVHNLIGGIKKVPHMPEADVEMFGTKNREILVEHYQDSLKIIRRLSQNDHFFDDPADFGRVRAVTELDASNDCLPRLKTYLLNSKLSDDAHAWIRGYSNLQE</sequence>